<evidence type="ECO:0000313" key="2">
    <source>
        <dbReference type="EMBL" id="ADN09286.1"/>
    </source>
</evidence>
<sequence length="152" mass="17932">MNTKQPPTFIADCHLGKLAKYLRIMGFDTLYFSSIDDNDLIALARAESRTILTRDRALHERKESPSFYLQPISNLAQLQALQNHFHLKKYQLTSRCLICNITLKKIEKAEIEDKLPPKVKYYFSEFETCPKCHRIYWHGDHYKRMMSIIHAI</sequence>
<gene>
    <name evidence="2" type="ordered locus">Saut_1238</name>
</gene>
<dbReference type="EMBL" id="CP002205">
    <property type="protein sequence ID" value="ADN09286.1"/>
    <property type="molecule type" value="Genomic_DNA"/>
</dbReference>
<dbReference type="KEGG" id="sua:Saut_1238"/>
<proteinExistence type="predicted"/>
<dbReference type="Proteomes" id="UP000007803">
    <property type="component" value="Chromosome"/>
</dbReference>
<evidence type="ECO:0000259" key="1">
    <source>
        <dbReference type="Pfam" id="PF01927"/>
    </source>
</evidence>
<dbReference type="PANTHER" id="PTHR39081">
    <property type="entry name" value="MUT7-C DOMAIN-CONTAINING PROTEIN"/>
    <property type="match status" value="1"/>
</dbReference>
<evidence type="ECO:0000313" key="3">
    <source>
        <dbReference type="Proteomes" id="UP000007803"/>
    </source>
</evidence>
<dbReference type="HOGENOM" id="CLU_112469_1_0_7"/>
<accession>E0UT45</accession>
<dbReference type="Pfam" id="PF01927">
    <property type="entry name" value="Mut7-C"/>
    <property type="match status" value="1"/>
</dbReference>
<dbReference type="eggNOG" id="COG1656">
    <property type="taxonomic scope" value="Bacteria"/>
</dbReference>
<dbReference type="AlphaFoldDB" id="E0UT45"/>
<reference evidence="3" key="1">
    <citation type="journal article" date="2010" name="Stand. Genomic Sci.">
        <title>Complete genome sequence of Sulfurimonas autotrophica type strain (OK10).</title>
        <authorList>
            <person name="Sikorski J."/>
            <person name="Munk C."/>
            <person name="Lapidus A."/>
            <person name="Djao O."/>
            <person name="Lucas S."/>
            <person name="Glavina Del Rio T."/>
            <person name="Nolan M."/>
            <person name="Tice H."/>
            <person name="Han C."/>
            <person name="Cheng J."/>
            <person name="Tapia R."/>
            <person name="Goodwin L."/>
            <person name="Pitluck S."/>
            <person name="Liolios K."/>
            <person name="Ivanova N."/>
            <person name="Mavromatis K."/>
            <person name="Mikhailova N."/>
            <person name="Pati A."/>
            <person name="Sims D."/>
            <person name="Meincke L."/>
            <person name="Brettin T."/>
            <person name="Detter J."/>
            <person name="Chen A."/>
            <person name="Palaniappan K."/>
            <person name="Land M."/>
            <person name="Hauser L."/>
            <person name="Chang Y."/>
            <person name="Jeffries C."/>
            <person name="Rohde M."/>
            <person name="Lang E."/>
            <person name="Spring S."/>
            <person name="Goker M."/>
            <person name="Woyke T."/>
            <person name="Bristow J."/>
            <person name="Eisen J."/>
            <person name="Markowitz V."/>
            <person name="Hugenholtz P."/>
            <person name="Kyrpides N."/>
            <person name="Klenk H."/>
        </authorList>
    </citation>
    <scope>NUCLEOTIDE SEQUENCE [LARGE SCALE GENOMIC DNA]</scope>
    <source>
        <strain evidence="3">ATCC BAA-671 / DSM 16294 / JCM 11897 / OK10</strain>
    </source>
</reference>
<dbReference type="PANTHER" id="PTHR39081:SF1">
    <property type="entry name" value="MUT7-C RNASE DOMAIN-CONTAINING PROTEIN"/>
    <property type="match status" value="1"/>
</dbReference>
<dbReference type="STRING" id="563040.Saut_1238"/>
<name>E0UT45_SULAO</name>
<protein>
    <recommendedName>
        <fullName evidence="1">Mut7-C RNAse domain-containing protein</fullName>
    </recommendedName>
</protein>
<keyword evidence="3" id="KW-1185">Reference proteome</keyword>
<dbReference type="RefSeq" id="WP_013327039.1">
    <property type="nucleotide sequence ID" value="NC_014506.1"/>
</dbReference>
<feature type="domain" description="Mut7-C RNAse" evidence="1">
    <location>
        <begin position="8"/>
        <end position="148"/>
    </location>
</feature>
<dbReference type="InterPro" id="IPR002782">
    <property type="entry name" value="Mut7-C_RNAse_dom"/>
</dbReference>
<dbReference type="OrthoDB" id="9797655at2"/>
<organism evidence="2 3">
    <name type="scientific">Sulfurimonas autotrophica (strain ATCC BAA-671 / DSM 16294 / JCM 11897 / OK10)</name>
    <dbReference type="NCBI Taxonomy" id="563040"/>
    <lineage>
        <taxon>Bacteria</taxon>
        <taxon>Pseudomonadati</taxon>
        <taxon>Campylobacterota</taxon>
        <taxon>Epsilonproteobacteria</taxon>
        <taxon>Campylobacterales</taxon>
        <taxon>Sulfurimonadaceae</taxon>
        <taxon>Sulfurimonas</taxon>
    </lineage>
</organism>